<dbReference type="EMBL" id="JBHUIJ010000006">
    <property type="protein sequence ID" value="MFD2237141.1"/>
    <property type="molecule type" value="Genomic_DNA"/>
</dbReference>
<dbReference type="Pfam" id="PF03466">
    <property type="entry name" value="LysR_substrate"/>
    <property type="match status" value="1"/>
</dbReference>
<evidence type="ECO:0000313" key="6">
    <source>
        <dbReference type="EMBL" id="MFD2237141.1"/>
    </source>
</evidence>
<dbReference type="PANTHER" id="PTHR30427">
    <property type="entry name" value="TRANSCRIPTIONAL ACTIVATOR PROTEIN LYSR"/>
    <property type="match status" value="1"/>
</dbReference>
<evidence type="ECO:0000259" key="5">
    <source>
        <dbReference type="PROSITE" id="PS50931"/>
    </source>
</evidence>
<dbReference type="SUPFAM" id="SSF46785">
    <property type="entry name" value="Winged helix' DNA-binding domain"/>
    <property type="match status" value="1"/>
</dbReference>
<comment type="caution">
    <text evidence="6">The sequence shown here is derived from an EMBL/GenBank/DDBJ whole genome shotgun (WGS) entry which is preliminary data.</text>
</comment>
<dbReference type="InterPro" id="IPR036388">
    <property type="entry name" value="WH-like_DNA-bd_sf"/>
</dbReference>
<sequence length="308" mass="33970">MLKSRQVEAFRAVILSGSATEAAKFLGITQPAVSRLLGDLEFHLGFSLFERRGSKLLPTADAVTLYREVDRSFIGLERIEKAAKDIRERRGGTLRVAALPALATSFLPKATADFVATRPAVDITLYGMTSPSVLDWVTAGRCDLGIVHERIPHSAITTYDLPAMEAVFIAPSGHPLLERDFVEPKDLHERDIVALASASSMRRRFDAVMITHKCAPKIRMESPLTTIICGLVDAGFGCGIVDPFTASYMPWRNLQARPFRPAITFEWSMIVPNFSPVSSLTEDFVAQLLSSFTHGLENLAMVRHDAIR</sequence>
<keyword evidence="2" id="KW-0805">Transcription regulation</keyword>
<feature type="domain" description="HTH lysR-type" evidence="5">
    <location>
        <begin position="2"/>
        <end position="59"/>
    </location>
</feature>
<accession>A0ABW5CLN4</accession>
<name>A0ABW5CLN4_9HYPH</name>
<dbReference type="InterPro" id="IPR000847">
    <property type="entry name" value="LysR_HTH_N"/>
</dbReference>
<dbReference type="SUPFAM" id="SSF53850">
    <property type="entry name" value="Periplasmic binding protein-like II"/>
    <property type="match status" value="1"/>
</dbReference>
<keyword evidence="3" id="KW-0238">DNA-binding</keyword>
<reference evidence="7" key="1">
    <citation type="journal article" date="2019" name="Int. J. Syst. Evol. Microbiol.">
        <title>The Global Catalogue of Microorganisms (GCM) 10K type strain sequencing project: providing services to taxonomists for standard genome sequencing and annotation.</title>
        <authorList>
            <consortium name="The Broad Institute Genomics Platform"/>
            <consortium name="The Broad Institute Genome Sequencing Center for Infectious Disease"/>
            <person name="Wu L."/>
            <person name="Ma J."/>
        </authorList>
    </citation>
    <scope>NUCLEOTIDE SEQUENCE [LARGE SCALE GENOMIC DNA]</scope>
    <source>
        <strain evidence="7">ZS-35-S2</strain>
    </source>
</reference>
<evidence type="ECO:0000256" key="4">
    <source>
        <dbReference type="ARBA" id="ARBA00023163"/>
    </source>
</evidence>
<dbReference type="CDD" id="cd08415">
    <property type="entry name" value="PBP2_LysR_opines_like"/>
    <property type="match status" value="1"/>
</dbReference>
<dbReference type="Gene3D" id="1.10.10.10">
    <property type="entry name" value="Winged helix-like DNA-binding domain superfamily/Winged helix DNA-binding domain"/>
    <property type="match status" value="1"/>
</dbReference>
<evidence type="ECO:0000313" key="7">
    <source>
        <dbReference type="Proteomes" id="UP001597371"/>
    </source>
</evidence>
<dbReference type="RefSeq" id="WP_209736720.1">
    <property type="nucleotide sequence ID" value="NZ_JBHUIJ010000006.1"/>
</dbReference>
<proteinExistence type="inferred from homology"/>
<evidence type="ECO:0000256" key="1">
    <source>
        <dbReference type="ARBA" id="ARBA00009437"/>
    </source>
</evidence>
<dbReference type="PROSITE" id="PS50931">
    <property type="entry name" value="HTH_LYSR"/>
    <property type="match status" value="1"/>
</dbReference>
<evidence type="ECO:0000256" key="3">
    <source>
        <dbReference type="ARBA" id="ARBA00023125"/>
    </source>
</evidence>
<keyword evidence="4" id="KW-0804">Transcription</keyword>
<evidence type="ECO:0000256" key="2">
    <source>
        <dbReference type="ARBA" id="ARBA00023015"/>
    </source>
</evidence>
<organism evidence="6 7">
    <name type="scientific">Aureimonas populi</name>
    <dbReference type="NCBI Taxonomy" id="1701758"/>
    <lineage>
        <taxon>Bacteria</taxon>
        <taxon>Pseudomonadati</taxon>
        <taxon>Pseudomonadota</taxon>
        <taxon>Alphaproteobacteria</taxon>
        <taxon>Hyphomicrobiales</taxon>
        <taxon>Aurantimonadaceae</taxon>
        <taxon>Aureimonas</taxon>
    </lineage>
</organism>
<dbReference type="Proteomes" id="UP001597371">
    <property type="component" value="Unassembled WGS sequence"/>
</dbReference>
<dbReference type="InterPro" id="IPR036390">
    <property type="entry name" value="WH_DNA-bd_sf"/>
</dbReference>
<comment type="similarity">
    <text evidence="1">Belongs to the LysR transcriptional regulatory family.</text>
</comment>
<keyword evidence="7" id="KW-1185">Reference proteome</keyword>
<protein>
    <submittedName>
        <fullName evidence="6">LysR substrate-binding domain-containing protein</fullName>
    </submittedName>
</protein>
<dbReference type="InterPro" id="IPR005119">
    <property type="entry name" value="LysR_subst-bd"/>
</dbReference>
<dbReference type="Gene3D" id="3.40.190.290">
    <property type="match status" value="1"/>
</dbReference>
<dbReference type="Pfam" id="PF00126">
    <property type="entry name" value="HTH_1"/>
    <property type="match status" value="1"/>
</dbReference>
<dbReference type="PANTHER" id="PTHR30427:SF1">
    <property type="entry name" value="TRANSCRIPTIONAL ACTIVATOR PROTEIN LYSR"/>
    <property type="match status" value="1"/>
</dbReference>
<dbReference type="InterPro" id="IPR037424">
    <property type="entry name" value="NocR_PBP2"/>
</dbReference>
<dbReference type="PRINTS" id="PR00039">
    <property type="entry name" value="HTHLYSR"/>
</dbReference>
<gene>
    <name evidence="6" type="ORF">ACFSKQ_06625</name>
</gene>